<feature type="transmembrane region" description="Helical" evidence="1">
    <location>
        <begin position="152"/>
        <end position="172"/>
    </location>
</feature>
<dbReference type="NCBIfam" id="TIGR02595">
    <property type="entry name" value="PEP_CTERM"/>
    <property type="match status" value="1"/>
</dbReference>
<reference evidence="2 3" key="1">
    <citation type="submission" date="2019-04" db="EMBL/GenBank/DDBJ databases">
        <authorList>
            <person name="Van Vliet M D."/>
        </authorList>
    </citation>
    <scope>NUCLEOTIDE SEQUENCE [LARGE SCALE GENOMIC DNA]</scope>
    <source>
        <strain evidence="2 3">F1</strain>
    </source>
</reference>
<dbReference type="Proteomes" id="UP000366872">
    <property type="component" value="Unassembled WGS sequence"/>
</dbReference>
<organism evidence="2 3">
    <name type="scientific">Pontiella desulfatans</name>
    <dbReference type="NCBI Taxonomy" id="2750659"/>
    <lineage>
        <taxon>Bacteria</taxon>
        <taxon>Pseudomonadati</taxon>
        <taxon>Kiritimatiellota</taxon>
        <taxon>Kiritimatiellia</taxon>
        <taxon>Kiritimatiellales</taxon>
        <taxon>Pontiellaceae</taxon>
        <taxon>Pontiella</taxon>
    </lineage>
</organism>
<dbReference type="AlphaFoldDB" id="A0A6C2TZX4"/>
<evidence type="ECO:0000313" key="3">
    <source>
        <dbReference type="Proteomes" id="UP000366872"/>
    </source>
</evidence>
<dbReference type="EMBL" id="CAAHFG010000001">
    <property type="protein sequence ID" value="VGO13177.1"/>
    <property type="molecule type" value="Genomic_DNA"/>
</dbReference>
<dbReference type="InterPro" id="IPR013424">
    <property type="entry name" value="Ice-binding_C"/>
</dbReference>
<evidence type="ECO:0008006" key="4">
    <source>
        <dbReference type="Google" id="ProtNLM"/>
    </source>
</evidence>
<keyword evidence="1" id="KW-0472">Membrane</keyword>
<evidence type="ECO:0000313" key="2">
    <source>
        <dbReference type="EMBL" id="VGO13177.1"/>
    </source>
</evidence>
<accession>A0A6C2TZX4</accession>
<keyword evidence="1" id="KW-1133">Transmembrane helix</keyword>
<protein>
    <recommendedName>
        <fullName evidence="4">PEP-CTERM protein-sorting domain-containing protein</fullName>
    </recommendedName>
</protein>
<keyword evidence="1" id="KW-0812">Transmembrane</keyword>
<proteinExistence type="predicted"/>
<evidence type="ECO:0000256" key="1">
    <source>
        <dbReference type="SAM" id="Phobius"/>
    </source>
</evidence>
<keyword evidence="3" id="KW-1185">Reference proteome</keyword>
<sequence length="178" mass="19149">MNVNLVYSYELTNLDLDGEGDSADTMSWDVVFSAFETSTVASEQVTPGTQVMAAYDGTEFNVGAGSTTWAANESIQFSVDNIVLSDANYEATFDGFTKLWLTAGTYYLGTGADTTEFTTAQETYTFSSAQDVLVLTAQASERNRNLSGTFTVIPEPATLGLVVAFGGGIIFVRRRLSM</sequence>
<gene>
    <name evidence="2" type="ORF">PDESU_01731</name>
</gene>
<name>A0A6C2TZX4_PONDE</name>